<dbReference type="GeneID" id="33568089"/>
<protein>
    <recommendedName>
        <fullName evidence="5">Galactose oxidase</fullName>
    </recommendedName>
</protein>
<keyword evidence="4" id="KW-1185">Reference proteome</keyword>
<gene>
    <name evidence="3" type="ORF">BCR41DRAFT_366764</name>
</gene>
<feature type="compositionally biased region" description="Basic and acidic residues" evidence="1">
    <location>
        <begin position="154"/>
        <end position="187"/>
    </location>
</feature>
<dbReference type="EMBL" id="MCFF01000001">
    <property type="protein sequence ID" value="ORZ29114.1"/>
    <property type="molecule type" value="Genomic_DNA"/>
</dbReference>
<dbReference type="InParanoid" id="A0A1Y2H528"/>
<evidence type="ECO:0000313" key="4">
    <source>
        <dbReference type="Proteomes" id="UP000193648"/>
    </source>
</evidence>
<dbReference type="InterPro" id="IPR015915">
    <property type="entry name" value="Kelch-typ_b-propeller"/>
</dbReference>
<comment type="caution">
    <text evidence="3">The sequence shown here is derived from an EMBL/GenBank/DDBJ whole genome shotgun (WGS) entry which is preliminary data.</text>
</comment>
<evidence type="ECO:0000313" key="3">
    <source>
        <dbReference type="EMBL" id="ORZ29114.1"/>
    </source>
</evidence>
<feature type="region of interest" description="Disordered" evidence="1">
    <location>
        <begin position="97"/>
        <end position="118"/>
    </location>
</feature>
<dbReference type="Gene3D" id="2.120.10.80">
    <property type="entry name" value="Kelch-type beta propeller"/>
    <property type="match status" value="1"/>
</dbReference>
<evidence type="ECO:0008006" key="5">
    <source>
        <dbReference type="Google" id="ProtNLM"/>
    </source>
</evidence>
<dbReference type="STRING" id="64571.A0A1Y2H528"/>
<keyword evidence="2" id="KW-1133">Transmembrane helix</keyword>
<proteinExistence type="predicted"/>
<dbReference type="RefSeq" id="XP_021886787.1">
    <property type="nucleotide sequence ID" value="XM_022026246.1"/>
</dbReference>
<feature type="region of interest" description="Disordered" evidence="1">
    <location>
        <begin position="154"/>
        <end position="232"/>
    </location>
</feature>
<feature type="transmembrane region" description="Helical" evidence="2">
    <location>
        <begin position="125"/>
        <end position="148"/>
    </location>
</feature>
<sequence>MVNFYEDSTKIVVFGGLTPASSGPIGFNIPSSEIFVLNLNSGEWRKGPNAAEPRASAACGLAGDRFVAWGGEKDPTSDPYDSIVVFDLTKFEWLKASSDDHPSSTPSSGPTSSGVPTTKASNTNIGAIAGGAVAGLVLVALIVAVLIYRRRKQTSGEEHGLIEPKKVKQMDNPKRSSEDEPQHKNELTYRNPHTILSPRSPQQYPYLGRDPQWTPNLAHDHAQGHADRIVEA</sequence>
<dbReference type="Proteomes" id="UP000193648">
    <property type="component" value="Unassembled WGS sequence"/>
</dbReference>
<accession>A0A1Y2H528</accession>
<dbReference type="AlphaFoldDB" id="A0A1Y2H528"/>
<keyword evidence="2" id="KW-0812">Transmembrane</keyword>
<dbReference type="OrthoDB" id="432528at2759"/>
<dbReference type="SUPFAM" id="SSF117281">
    <property type="entry name" value="Kelch motif"/>
    <property type="match status" value="1"/>
</dbReference>
<evidence type="ECO:0000256" key="2">
    <source>
        <dbReference type="SAM" id="Phobius"/>
    </source>
</evidence>
<organism evidence="3 4">
    <name type="scientific">Lobosporangium transversale</name>
    <dbReference type="NCBI Taxonomy" id="64571"/>
    <lineage>
        <taxon>Eukaryota</taxon>
        <taxon>Fungi</taxon>
        <taxon>Fungi incertae sedis</taxon>
        <taxon>Mucoromycota</taxon>
        <taxon>Mortierellomycotina</taxon>
        <taxon>Mortierellomycetes</taxon>
        <taxon>Mortierellales</taxon>
        <taxon>Mortierellaceae</taxon>
        <taxon>Lobosporangium</taxon>
    </lineage>
</organism>
<feature type="compositionally biased region" description="Low complexity" evidence="1">
    <location>
        <begin position="103"/>
        <end position="118"/>
    </location>
</feature>
<name>A0A1Y2H528_9FUNG</name>
<evidence type="ECO:0000256" key="1">
    <source>
        <dbReference type="SAM" id="MobiDB-lite"/>
    </source>
</evidence>
<reference evidence="3 4" key="1">
    <citation type="submission" date="2016-07" db="EMBL/GenBank/DDBJ databases">
        <title>Pervasive Adenine N6-methylation of Active Genes in Fungi.</title>
        <authorList>
            <consortium name="DOE Joint Genome Institute"/>
            <person name="Mondo S.J."/>
            <person name="Dannebaum R.O."/>
            <person name="Kuo R.C."/>
            <person name="Labutti K."/>
            <person name="Haridas S."/>
            <person name="Kuo A."/>
            <person name="Salamov A."/>
            <person name="Ahrendt S.R."/>
            <person name="Lipzen A."/>
            <person name="Sullivan W."/>
            <person name="Andreopoulos W.B."/>
            <person name="Clum A."/>
            <person name="Lindquist E."/>
            <person name="Daum C."/>
            <person name="Ramamoorthy G.K."/>
            <person name="Gryganskyi A."/>
            <person name="Culley D."/>
            <person name="Magnuson J.K."/>
            <person name="James T.Y."/>
            <person name="O'Malley M.A."/>
            <person name="Stajich J.E."/>
            <person name="Spatafora J.W."/>
            <person name="Visel A."/>
            <person name="Grigoriev I.V."/>
        </authorList>
    </citation>
    <scope>NUCLEOTIDE SEQUENCE [LARGE SCALE GENOMIC DNA]</scope>
    <source>
        <strain evidence="3 4">NRRL 3116</strain>
    </source>
</reference>
<feature type="compositionally biased region" description="Basic and acidic residues" evidence="1">
    <location>
        <begin position="218"/>
        <end position="232"/>
    </location>
</feature>
<keyword evidence="2" id="KW-0472">Membrane</keyword>